<dbReference type="InterPro" id="IPR015947">
    <property type="entry name" value="PUA-like_sf"/>
</dbReference>
<dbReference type="NCBIfam" id="TIGR00763">
    <property type="entry name" value="lon"/>
    <property type="match status" value="1"/>
</dbReference>
<feature type="domain" description="Lon proteolytic" evidence="13">
    <location>
        <begin position="593"/>
        <end position="774"/>
    </location>
</feature>
<evidence type="ECO:0000256" key="3">
    <source>
        <dbReference type="ARBA" id="ARBA00022670"/>
    </source>
</evidence>
<dbReference type="Gene3D" id="3.30.230.10">
    <property type="match status" value="1"/>
</dbReference>
<dbReference type="PRINTS" id="PR00830">
    <property type="entry name" value="ENDOLAPTASE"/>
</dbReference>
<keyword evidence="3 9" id="KW-0645">Protease</keyword>
<dbReference type="InterPro" id="IPR027065">
    <property type="entry name" value="Lon_Prtase"/>
</dbReference>
<dbReference type="Proteomes" id="UP001440599">
    <property type="component" value="Unassembled WGS sequence"/>
</dbReference>
<keyword evidence="2 9" id="KW-0963">Cytoplasm</keyword>
<name>A0ABV1EKU2_9FIRM</name>
<dbReference type="GO" id="GO:0004252">
    <property type="term" value="F:serine-type endopeptidase activity"/>
    <property type="evidence" value="ECO:0007669"/>
    <property type="project" value="UniProtKB-EC"/>
</dbReference>
<dbReference type="SUPFAM" id="SSF88697">
    <property type="entry name" value="PUA domain-like"/>
    <property type="match status" value="1"/>
</dbReference>
<dbReference type="InterPro" id="IPR014721">
    <property type="entry name" value="Ribsml_uS5_D2-typ_fold_subgr"/>
</dbReference>
<comment type="subcellular location">
    <subcellularLocation>
        <location evidence="1 9 10">Cytoplasm</location>
    </subcellularLocation>
</comment>
<organism evidence="15 16">
    <name type="scientific">Flavonifractor hominis</name>
    <dbReference type="NCBI Taxonomy" id="3133178"/>
    <lineage>
        <taxon>Bacteria</taxon>
        <taxon>Bacillati</taxon>
        <taxon>Bacillota</taxon>
        <taxon>Clostridia</taxon>
        <taxon>Eubacteriales</taxon>
        <taxon>Oscillospiraceae</taxon>
        <taxon>Flavonifractor</taxon>
    </lineage>
</organism>
<comment type="similarity">
    <text evidence="9 10 11 12">Belongs to the peptidase S16 family.</text>
</comment>
<dbReference type="SUPFAM" id="SSF54211">
    <property type="entry name" value="Ribosomal protein S5 domain 2-like"/>
    <property type="match status" value="1"/>
</dbReference>
<evidence type="ECO:0000256" key="11">
    <source>
        <dbReference type="PROSITE-ProRule" id="PRU01122"/>
    </source>
</evidence>
<dbReference type="InterPro" id="IPR027417">
    <property type="entry name" value="P-loop_NTPase"/>
</dbReference>
<feature type="active site" evidence="9 11">
    <location>
        <position position="723"/>
    </location>
</feature>
<keyword evidence="16" id="KW-1185">Reference proteome</keyword>
<dbReference type="PROSITE" id="PS51786">
    <property type="entry name" value="LON_PROTEOLYTIC"/>
    <property type="match status" value="1"/>
</dbReference>
<sequence>MENKMPLQMPALALRGLTIFPNMLLHFDVGRDASIKALDESMTSGQPIFLVAQRDLAIENPKEKDLYSVGTVCNVRQILRLPADNVRVMVEGISRGRLIHLLQNTPYMAAEVEEIEPEQIVRCSPRTEALMRRTYELFETYVELAPKMTPDILLSILSSEDPGYIADYIAQNLPMRTGDKQLILEELRPIRRLERLCQTLRRELEILELEQDMQNKVRDQLTRSQRDYVLREQLKVLQQELGEDPQGNDSEIAEYRQKIARTKLPSEVAEKLMKEVGRLEKQPFGSAEAAVLRNYLDTVLELPWGKKTRERVDIEAARKVLDADHYGLEKVKERILEFLAVKQLSPNLKGQILCLAGPPGVGKTSIASSVARALHRNMARISLGGIHDEAEIRGHRKTYVGAMPGRIIAAVKQAGSCNPLLLLDEIDKLGNDQRGDPSSALLEVLDAEQNATFRDHFLEIPFDLSDVLFITTANDLANIPRPLLDRMEVIELGSYTDEEKLQIAKQHLLPKELKRHGLTRSQLRITDDALREVIRGYTRESGVRVLERMLGTLCRKAVMRLVSSSVKSVRITGDTLESFLGVRRYHPEQVPRTAQIGVVNGLAWTSVGGEILEVEVGVVPGSGKVELTGNLGSVMKESAQAALSYIRSCATQLGIKEDFYQKKDIHVHFPEGAVPKDGPSAGIAITTAMVSALTGVPVRRELAMTGEVTLRGRVLAIGGLKEKTMAAYRNGIKTVILPLENQKDLEEIDPTVRSALHFVLVEQVDAVLAEALEFDGSSRTEQAVPCLPEQSAVQSPKLPSFKQ</sequence>
<dbReference type="InterPro" id="IPR054594">
    <property type="entry name" value="Lon_lid"/>
</dbReference>
<dbReference type="PROSITE" id="PS01046">
    <property type="entry name" value="LON_SER"/>
    <property type="match status" value="1"/>
</dbReference>
<evidence type="ECO:0000256" key="12">
    <source>
        <dbReference type="RuleBase" id="RU000591"/>
    </source>
</evidence>
<dbReference type="InterPro" id="IPR008269">
    <property type="entry name" value="Lon_proteolytic"/>
</dbReference>
<keyword evidence="4 9" id="KW-0547">Nucleotide-binding</keyword>
<dbReference type="Gene3D" id="2.30.130.40">
    <property type="entry name" value="LON domain-like"/>
    <property type="match status" value="1"/>
</dbReference>
<evidence type="ECO:0000256" key="6">
    <source>
        <dbReference type="ARBA" id="ARBA00022825"/>
    </source>
</evidence>
<dbReference type="InterPro" id="IPR046336">
    <property type="entry name" value="Lon_prtase_N_sf"/>
</dbReference>
<dbReference type="CDD" id="cd19500">
    <property type="entry name" value="RecA-like_Lon"/>
    <property type="match status" value="1"/>
</dbReference>
<feature type="domain" description="Lon N-terminal" evidence="14">
    <location>
        <begin position="9"/>
        <end position="204"/>
    </location>
</feature>
<evidence type="ECO:0000259" key="14">
    <source>
        <dbReference type="PROSITE" id="PS51787"/>
    </source>
</evidence>
<dbReference type="EMBL" id="JBBMFT010000001">
    <property type="protein sequence ID" value="MEQ2455197.1"/>
    <property type="molecule type" value="Genomic_DNA"/>
</dbReference>
<keyword evidence="8 9" id="KW-0346">Stress response</keyword>
<feature type="binding site" evidence="9">
    <location>
        <begin position="357"/>
        <end position="364"/>
    </location>
    <ligand>
        <name>ATP</name>
        <dbReference type="ChEBI" id="CHEBI:30616"/>
    </ligand>
</feature>
<comment type="caution">
    <text evidence="15">The sequence shown here is derived from an EMBL/GenBank/DDBJ whole genome shotgun (WGS) entry which is preliminary data.</text>
</comment>
<dbReference type="Gene3D" id="1.20.58.1480">
    <property type="match status" value="1"/>
</dbReference>
<dbReference type="PIRSF" id="PIRSF001174">
    <property type="entry name" value="Lon_proteas"/>
    <property type="match status" value="1"/>
</dbReference>
<evidence type="ECO:0000313" key="15">
    <source>
        <dbReference type="EMBL" id="MEQ2455197.1"/>
    </source>
</evidence>
<dbReference type="InterPro" id="IPR027543">
    <property type="entry name" value="Lon_bac"/>
</dbReference>
<dbReference type="Pfam" id="PF05362">
    <property type="entry name" value="Lon_C"/>
    <property type="match status" value="1"/>
</dbReference>
<evidence type="ECO:0000256" key="5">
    <source>
        <dbReference type="ARBA" id="ARBA00022801"/>
    </source>
</evidence>
<dbReference type="InterPro" id="IPR020568">
    <property type="entry name" value="Ribosomal_Su5_D2-typ_SF"/>
</dbReference>
<evidence type="ECO:0000256" key="7">
    <source>
        <dbReference type="ARBA" id="ARBA00022840"/>
    </source>
</evidence>
<dbReference type="PROSITE" id="PS51787">
    <property type="entry name" value="LON_N"/>
    <property type="match status" value="1"/>
</dbReference>
<evidence type="ECO:0000256" key="10">
    <source>
        <dbReference type="PIRNR" id="PIRNR001174"/>
    </source>
</evidence>
<evidence type="ECO:0000259" key="13">
    <source>
        <dbReference type="PROSITE" id="PS51786"/>
    </source>
</evidence>
<dbReference type="InterPro" id="IPR003111">
    <property type="entry name" value="Lon_prtase_N"/>
</dbReference>
<dbReference type="InterPro" id="IPR003593">
    <property type="entry name" value="AAA+_ATPase"/>
</dbReference>
<protein>
    <recommendedName>
        <fullName evidence="9 10">Lon protease</fullName>
        <ecNumber evidence="9 10">3.4.21.53</ecNumber>
    </recommendedName>
    <alternativeName>
        <fullName evidence="9">ATP-dependent protease La</fullName>
    </alternativeName>
</protein>
<dbReference type="Pfam" id="PF00004">
    <property type="entry name" value="AAA"/>
    <property type="match status" value="1"/>
</dbReference>
<evidence type="ECO:0000256" key="4">
    <source>
        <dbReference type="ARBA" id="ARBA00022741"/>
    </source>
</evidence>
<dbReference type="Gene3D" id="1.10.8.60">
    <property type="match status" value="1"/>
</dbReference>
<evidence type="ECO:0000256" key="8">
    <source>
        <dbReference type="ARBA" id="ARBA00023016"/>
    </source>
</evidence>
<evidence type="ECO:0000256" key="1">
    <source>
        <dbReference type="ARBA" id="ARBA00004496"/>
    </source>
</evidence>
<dbReference type="InterPro" id="IPR008268">
    <property type="entry name" value="Peptidase_S16_AS"/>
</dbReference>
<dbReference type="Pfam" id="PF22667">
    <property type="entry name" value="Lon_lid"/>
    <property type="match status" value="1"/>
</dbReference>
<comment type="subunit">
    <text evidence="9 10">Homohexamer. Organized in a ring with a central cavity.</text>
</comment>
<dbReference type="Pfam" id="PF02190">
    <property type="entry name" value="LON_substr_bdg"/>
    <property type="match status" value="1"/>
</dbReference>
<comment type="function">
    <text evidence="9">ATP-dependent serine protease that mediates the selective degradation of mutant and abnormal proteins as well as certain short-lived regulatory proteins. Required for cellular homeostasis and for survival from DNA damage and developmental changes induced by stress. Degrades polypeptides processively to yield small peptide fragments that are 5 to 10 amino acids long. Binds to DNA in a double-stranded, site-specific manner.</text>
</comment>
<evidence type="ECO:0000256" key="2">
    <source>
        <dbReference type="ARBA" id="ARBA00022490"/>
    </source>
</evidence>
<evidence type="ECO:0000256" key="9">
    <source>
        <dbReference type="HAMAP-Rule" id="MF_01973"/>
    </source>
</evidence>
<keyword evidence="7 9" id="KW-0067">ATP-binding</keyword>
<dbReference type="Gene3D" id="3.40.50.300">
    <property type="entry name" value="P-loop containing nucleotide triphosphate hydrolases"/>
    <property type="match status" value="1"/>
</dbReference>
<evidence type="ECO:0000313" key="16">
    <source>
        <dbReference type="Proteomes" id="UP001440599"/>
    </source>
</evidence>
<dbReference type="SMART" id="SM00464">
    <property type="entry name" value="LON"/>
    <property type="match status" value="1"/>
</dbReference>
<comment type="induction">
    <text evidence="9">By heat shock.</text>
</comment>
<dbReference type="RefSeq" id="WP_349138892.1">
    <property type="nucleotide sequence ID" value="NZ_JBBMFT010000001.1"/>
</dbReference>
<feature type="active site" evidence="9 11">
    <location>
        <position position="680"/>
    </location>
</feature>
<dbReference type="InterPro" id="IPR003959">
    <property type="entry name" value="ATPase_AAA_core"/>
</dbReference>
<dbReference type="SMART" id="SM00382">
    <property type="entry name" value="AAA"/>
    <property type="match status" value="1"/>
</dbReference>
<dbReference type="HAMAP" id="MF_01973">
    <property type="entry name" value="lon_bact"/>
    <property type="match status" value="1"/>
</dbReference>
<keyword evidence="5 9" id="KW-0378">Hydrolase</keyword>
<keyword evidence="6 9" id="KW-0720">Serine protease</keyword>
<comment type="catalytic activity">
    <reaction evidence="9 10 11">
        <text>Hydrolysis of proteins in presence of ATP.</text>
        <dbReference type="EC" id="3.4.21.53"/>
    </reaction>
</comment>
<accession>A0ABV1EKU2</accession>
<dbReference type="SUPFAM" id="SSF52540">
    <property type="entry name" value="P-loop containing nucleoside triphosphate hydrolases"/>
    <property type="match status" value="1"/>
</dbReference>
<gene>
    <name evidence="9 15" type="primary">lon</name>
    <name evidence="15" type="ORF">WMO45_01575</name>
</gene>
<dbReference type="PANTHER" id="PTHR10046">
    <property type="entry name" value="ATP DEPENDENT LON PROTEASE FAMILY MEMBER"/>
    <property type="match status" value="1"/>
</dbReference>
<dbReference type="Gene3D" id="1.20.5.5270">
    <property type="match status" value="1"/>
</dbReference>
<proteinExistence type="evidence at transcript level"/>
<dbReference type="InterPro" id="IPR004815">
    <property type="entry name" value="Lon_bac/euk-typ"/>
</dbReference>
<reference evidence="15 16" key="1">
    <citation type="submission" date="2024-03" db="EMBL/GenBank/DDBJ databases">
        <title>Human intestinal bacterial collection.</title>
        <authorList>
            <person name="Pauvert C."/>
            <person name="Hitch T.C.A."/>
            <person name="Clavel T."/>
        </authorList>
    </citation>
    <scope>NUCLEOTIDE SEQUENCE [LARGE SCALE GENOMIC DNA]</scope>
    <source>
        <strain evidence="15 16">CLA-AP-H34</strain>
    </source>
</reference>
<dbReference type="EC" id="3.4.21.53" evidence="9 10"/>